<dbReference type="Gene3D" id="3.90.550.10">
    <property type="entry name" value="Spore Coat Polysaccharide Biosynthesis Protein SpsA, Chain A"/>
    <property type="match status" value="1"/>
</dbReference>
<evidence type="ECO:0000259" key="1">
    <source>
        <dbReference type="Pfam" id="PF00535"/>
    </source>
</evidence>
<keyword evidence="3" id="KW-1185">Reference proteome</keyword>
<name>A0ABS3AUU6_9BACT</name>
<dbReference type="Pfam" id="PF00535">
    <property type="entry name" value="Glycos_transf_2"/>
    <property type="match status" value="1"/>
</dbReference>
<sequence>MMNRSKVAIVIPAYNHGTRISDVVRDATALGYPVFVVDDGSTDRTAEMLSSMEGVTVLTHTQNLGKGAALRTGFKAAAESFCWAVTLDADGQHKPEDIENLLNAVKGASRPIVVGVRQGMDGGNVPWTSRFGRGFSNFWVWASGGPQVHDSQSGFRLYPLPEALALNVRALRFQYEVEILVIANQKGIPVVQAPVQVVYQKGKERISHFHPWKDFLRNAVTFSRLILKRIFFYSRRK</sequence>
<dbReference type="InterPro" id="IPR029044">
    <property type="entry name" value="Nucleotide-diphossugar_trans"/>
</dbReference>
<reference evidence="2 3" key="1">
    <citation type="submission" date="2021-02" db="EMBL/GenBank/DDBJ databases">
        <title>Activity-based single-cell genomes from oceanic crustal fluid captures similar information to metagenomic and metatranscriptomic surveys with orders of magnitude less sampling.</title>
        <authorList>
            <person name="D'Angelo T.S."/>
            <person name="Orcutt B.N."/>
        </authorList>
    </citation>
    <scope>NUCLEOTIDE SEQUENCE [LARGE SCALE GENOMIC DNA]</scope>
    <source>
        <strain evidence="2">AH-315-G02</strain>
    </source>
</reference>
<accession>A0ABS3AUU6</accession>
<dbReference type="SUPFAM" id="SSF53448">
    <property type="entry name" value="Nucleotide-diphospho-sugar transferases"/>
    <property type="match status" value="1"/>
</dbReference>
<dbReference type="PANTHER" id="PTHR10859:SF91">
    <property type="entry name" value="DOLICHYL-PHOSPHATE BETA-GLUCOSYLTRANSFERASE"/>
    <property type="match status" value="1"/>
</dbReference>
<feature type="domain" description="Glycosyltransferase 2-like" evidence="1">
    <location>
        <begin position="9"/>
        <end position="147"/>
    </location>
</feature>
<protein>
    <submittedName>
        <fullName evidence="2">Glycosyltransferase family 2 protein</fullName>
    </submittedName>
</protein>
<proteinExistence type="predicted"/>
<gene>
    <name evidence="2" type="ORF">JYU06_05105</name>
</gene>
<dbReference type="InterPro" id="IPR001173">
    <property type="entry name" value="Glyco_trans_2-like"/>
</dbReference>
<organism evidence="2 3">
    <name type="scientific">Desulfotalea psychrophila</name>
    <dbReference type="NCBI Taxonomy" id="84980"/>
    <lineage>
        <taxon>Bacteria</taxon>
        <taxon>Pseudomonadati</taxon>
        <taxon>Thermodesulfobacteriota</taxon>
        <taxon>Desulfobulbia</taxon>
        <taxon>Desulfobulbales</taxon>
        <taxon>Desulfocapsaceae</taxon>
        <taxon>Desulfotalea</taxon>
    </lineage>
</organism>
<dbReference type="PANTHER" id="PTHR10859">
    <property type="entry name" value="GLYCOSYL TRANSFERASE"/>
    <property type="match status" value="1"/>
</dbReference>
<dbReference type="EMBL" id="JAFITO010000070">
    <property type="protein sequence ID" value="MBN4068878.1"/>
    <property type="molecule type" value="Genomic_DNA"/>
</dbReference>
<dbReference type="Proteomes" id="UP000717534">
    <property type="component" value="Unassembled WGS sequence"/>
</dbReference>
<dbReference type="CDD" id="cd04179">
    <property type="entry name" value="DPM_DPG-synthase_like"/>
    <property type="match status" value="1"/>
</dbReference>
<evidence type="ECO:0000313" key="2">
    <source>
        <dbReference type="EMBL" id="MBN4068878.1"/>
    </source>
</evidence>
<evidence type="ECO:0000313" key="3">
    <source>
        <dbReference type="Proteomes" id="UP000717534"/>
    </source>
</evidence>
<comment type="caution">
    <text evidence="2">The sequence shown here is derived from an EMBL/GenBank/DDBJ whole genome shotgun (WGS) entry which is preliminary data.</text>
</comment>